<dbReference type="OrthoDB" id="9932059at2"/>
<dbReference type="Proteomes" id="UP000050326">
    <property type="component" value="Unassembled WGS sequence"/>
</dbReference>
<dbReference type="EMBL" id="LKET01000029">
    <property type="protein sequence ID" value="KPU44806.1"/>
    <property type="molecule type" value="Genomic_DNA"/>
</dbReference>
<evidence type="ECO:0000313" key="1">
    <source>
        <dbReference type="EMBL" id="KPU44806.1"/>
    </source>
</evidence>
<reference evidence="1 2" key="1">
    <citation type="submission" date="2015-09" db="EMBL/GenBank/DDBJ databases">
        <title>Genome sequence of Oxobacter pfennigii DSM 3222.</title>
        <authorList>
            <person name="Poehlein A."/>
            <person name="Bengelsdorf F.R."/>
            <person name="Schiel-Bengelsdorf B."/>
            <person name="Duerre P."/>
            <person name="Daniel R."/>
        </authorList>
    </citation>
    <scope>NUCLEOTIDE SEQUENCE [LARGE SCALE GENOMIC DNA]</scope>
    <source>
        <strain evidence="1 2">DSM 3222</strain>
    </source>
</reference>
<gene>
    <name evidence="1" type="ORF">OXPF_18920</name>
</gene>
<protein>
    <submittedName>
        <fullName evidence="1">Uncharacterized protein</fullName>
    </submittedName>
</protein>
<proteinExistence type="predicted"/>
<accession>A0A0P8YCD3</accession>
<sequence length="58" mass="6309">MTGFKISCGNCGSDKIVEKSAHNLLGQSGERSIYGEGIQRKCLNCGNEDFSLLKTRLT</sequence>
<comment type="caution">
    <text evidence="1">The sequence shown here is derived from an EMBL/GenBank/DDBJ whole genome shotgun (WGS) entry which is preliminary data.</text>
</comment>
<dbReference type="STRING" id="36849.OXPF_18920"/>
<name>A0A0P8YCD3_9CLOT</name>
<dbReference type="RefSeq" id="WP_160317189.1">
    <property type="nucleotide sequence ID" value="NZ_LKET01000029.1"/>
</dbReference>
<keyword evidence="2" id="KW-1185">Reference proteome</keyword>
<dbReference type="AlphaFoldDB" id="A0A0P8YCD3"/>
<evidence type="ECO:0000313" key="2">
    <source>
        <dbReference type="Proteomes" id="UP000050326"/>
    </source>
</evidence>
<organism evidence="1 2">
    <name type="scientific">Oxobacter pfennigii</name>
    <dbReference type="NCBI Taxonomy" id="36849"/>
    <lineage>
        <taxon>Bacteria</taxon>
        <taxon>Bacillati</taxon>
        <taxon>Bacillota</taxon>
        <taxon>Clostridia</taxon>
        <taxon>Eubacteriales</taxon>
        <taxon>Clostridiaceae</taxon>
        <taxon>Oxobacter</taxon>
    </lineage>
</organism>